<dbReference type="GeneID" id="90073982"/>
<proteinExistence type="predicted"/>
<dbReference type="RefSeq" id="XP_064853003.1">
    <property type="nucleotide sequence ID" value="XM_064996931.1"/>
</dbReference>
<gene>
    <name evidence="2" type="ORF">DASC09_033320</name>
</gene>
<evidence type="ECO:0000313" key="3">
    <source>
        <dbReference type="Proteomes" id="UP001360560"/>
    </source>
</evidence>
<reference evidence="2 3" key="1">
    <citation type="journal article" date="2023" name="Elife">
        <title>Identification of key yeast species and microbe-microbe interactions impacting larval growth of Drosophila in the wild.</title>
        <authorList>
            <person name="Mure A."/>
            <person name="Sugiura Y."/>
            <person name="Maeda R."/>
            <person name="Honda K."/>
            <person name="Sakurai N."/>
            <person name="Takahashi Y."/>
            <person name="Watada M."/>
            <person name="Katoh T."/>
            <person name="Gotoh A."/>
            <person name="Gotoh Y."/>
            <person name="Taniguchi I."/>
            <person name="Nakamura K."/>
            <person name="Hayashi T."/>
            <person name="Katayama T."/>
            <person name="Uemura T."/>
            <person name="Hattori Y."/>
        </authorList>
    </citation>
    <scope>NUCLEOTIDE SEQUENCE [LARGE SCALE GENOMIC DNA]</scope>
    <source>
        <strain evidence="2 3">SC-9</strain>
    </source>
</reference>
<protein>
    <submittedName>
        <fullName evidence="2">Alb1 protein</fullName>
    </submittedName>
</protein>
<organism evidence="2 3">
    <name type="scientific">Saccharomycopsis crataegensis</name>
    <dbReference type="NCBI Taxonomy" id="43959"/>
    <lineage>
        <taxon>Eukaryota</taxon>
        <taxon>Fungi</taxon>
        <taxon>Dikarya</taxon>
        <taxon>Ascomycota</taxon>
        <taxon>Saccharomycotina</taxon>
        <taxon>Saccharomycetes</taxon>
        <taxon>Saccharomycopsidaceae</taxon>
        <taxon>Saccharomycopsis</taxon>
    </lineage>
</organism>
<dbReference type="EMBL" id="BTFZ01000011">
    <property type="protein sequence ID" value="GMM36007.1"/>
    <property type="molecule type" value="Genomic_DNA"/>
</dbReference>
<evidence type="ECO:0000313" key="2">
    <source>
        <dbReference type="EMBL" id="GMM36007.1"/>
    </source>
</evidence>
<accession>A0AAV5QN97</accession>
<dbReference type="AlphaFoldDB" id="A0AAV5QN97"/>
<keyword evidence="3" id="KW-1185">Reference proteome</keyword>
<evidence type="ECO:0000256" key="1">
    <source>
        <dbReference type="SAM" id="MobiDB-lite"/>
    </source>
</evidence>
<sequence length="155" mass="17376">MPSKNGFNKPTTGITRARKAAAAAKKAQNKLHTYQPKPTSADLFKASKIEKRPTITNKRFNLTTETLSNKKLKKIERNLKHLKNNGIESKIMLQLEAKKESEMDIEEEPEKVKTLKDQTTFVREALWAVAEDQSTSGFAIDQSGEGTTLGYAGFY</sequence>
<feature type="region of interest" description="Disordered" evidence="1">
    <location>
        <begin position="1"/>
        <end position="39"/>
    </location>
</feature>
<name>A0AAV5QN97_9ASCO</name>
<feature type="compositionally biased region" description="Polar residues" evidence="1">
    <location>
        <begin position="1"/>
        <end position="14"/>
    </location>
</feature>
<comment type="caution">
    <text evidence="2">The sequence shown here is derived from an EMBL/GenBank/DDBJ whole genome shotgun (WGS) entry which is preliminary data.</text>
</comment>
<dbReference type="Proteomes" id="UP001360560">
    <property type="component" value="Unassembled WGS sequence"/>
</dbReference>